<dbReference type="InterPro" id="IPR003409">
    <property type="entry name" value="MORN"/>
</dbReference>
<dbReference type="OrthoDB" id="287158at2759"/>
<keyword evidence="4" id="KW-1185">Reference proteome</keyword>
<name>A0A8S1R011_9CILI</name>
<protein>
    <recommendedName>
        <fullName evidence="5">Phosphatidylinositol-4-phosphate 5-kinase</fullName>
    </recommendedName>
</protein>
<gene>
    <name evidence="3" type="ORF">PSON_ATCC_30995.1.T1320062</name>
</gene>
<evidence type="ECO:0008006" key="5">
    <source>
        <dbReference type="Google" id="ProtNLM"/>
    </source>
</evidence>
<evidence type="ECO:0000313" key="4">
    <source>
        <dbReference type="Proteomes" id="UP000692954"/>
    </source>
</evidence>
<dbReference type="PANTHER" id="PTHR43215">
    <property type="entry name" value="RADIAL SPOKE HEAD 1 HOMOLOG"/>
    <property type="match status" value="1"/>
</dbReference>
<feature type="compositionally biased region" description="Polar residues" evidence="2">
    <location>
        <begin position="404"/>
        <end position="448"/>
    </location>
</feature>
<dbReference type="EMBL" id="CAJJDN010000132">
    <property type="protein sequence ID" value="CAD8121411.1"/>
    <property type="molecule type" value="Genomic_DNA"/>
</dbReference>
<comment type="caution">
    <text evidence="3">The sequence shown here is derived from an EMBL/GenBank/DDBJ whole genome shotgun (WGS) entry which is preliminary data.</text>
</comment>
<dbReference type="Proteomes" id="UP000692954">
    <property type="component" value="Unassembled WGS sequence"/>
</dbReference>
<dbReference type="Pfam" id="PF02493">
    <property type="entry name" value="MORN"/>
    <property type="match status" value="10"/>
</dbReference>
<dbReference type="FunFam" id="2.20.110.10:FF:000002">
    <property type="entry name" value="Phosphatidylinositol 4-phosphate 5-kinase 8"/>
    <property type="match status" value="1"/>
</dbReference>
<accession>A0A8S1R011</accession>
<evidence type="ECO:0000313" key="3">
    <source>
        <dbReference type="EMBL" id="CAD8121411.1"/>
    </source>
</evidence>
<sequence>MIIQYFYVFFLYYKNQIIQLLFLLCNTQKGIAKSFLIFLSQKLKIVKPKLCNQLKIRKQSNLNYRPPIKFTHQEAEEIIQKFRTYKPYNKKFKYERLLKFENCRLKIYKDSYYFGQLINGKKNGLGVILSNNGRIYEGQFENDRKHGQGYERFPDKTSYEGTYINGKPDGKGKFLWANGEVYEGGWLNGLKHGEGIWNGLKGTSYVGEWRMGNPDGYGVHVWVNGDRYEGEFHNSLKHGQGIEYFINGDIYKGQYVNGKPEGEGEYQWNSGSYYNGTFQNGLRHGKGLWIKDRNATLTDSYEGEFVNDKKCGYGVYKWAKGSRYEGNFYDDVRHGFGRMYWNDGSYYIGMWEQGYQWGEGEYCKKGEQPKFGTFEKNLLVNEDQEKLLQYQSKQPLQIRIRQYTTSQRSVRSNSQRPSSHSQQRNIRPSSVKSVNQIRQGSTGNNQFQCKKKRQPSLPKQLFDCNF</sequence>
<dbReference type="SMART" id="SM00698">
    <property type="entry name" value="MORN"/>
    <property type="match status" value="10"/>
</dbReference>
<organism evidence="3 4">
    <name type="scientific">Paramecium sonneborni</name>
    <dbReference type="NCBI Taxonomy" id="65129"/>
    <lineage>
        <taxon>Eukaryota</taxon>
        <taxon>Sar</taxon>
        <taxon>Alveolata</taxon>
        <taxon>Ciliophora</taxon>
        <taxon>Intramacronucleata</taxon>
        <taxon>Oligohymenophorea</taxon>
        <taxon>Peniculida</taxon>
        <taxon>Parameciidae</taxon>
        <taxon>Paramecium</taxon>
    </lineage>
</organism>
<proteinExistence type="predicted"/>
<reference evidence="3" key="1">
    <citation type="submission" date="2021-01" db="EMBL/GenBank/DDBJ databases">
        <authorList>
            <consortium name="Genoscope - CEA"/>
            <person name="William W."/>
        </authorList>
    </citation>
    <scope>NUCLEOTIDE SEQUENCE</scope>
</reference>
<keyword evidence="1" id="KW-0677">Repeat</keyword>
<dbReference type="PANTHER" id="PTHR43215:SF14">
    <property type="entry name" value="RADIAL SPOKE HEAD 1 HOMOLOG"/>
    <property type="match status" value="1"/>
</dbReference>
<evidence type="ECO:0000256" key="2">
    <source>
        <dbReference type="SAM" id="MobiDB-lite"/>
    </source>
</evidence>
<evidence type="ECO:0000256" key="1">
    <source>
        <dbReference type="ARBA" id="ARBA00022737"/>
    </source>
</evidence>
<dbReference type="AlphaFoldDB" id="A0A8S1R011"/>
<feature type="region of interest" description="Disordered" evidence="2">
    <location>
        <begin position="404"/>
        <end position="454"/>
    </location>
</feature>